<keyword evidence="2 7" id="KW-0689">Ribosomal protein</keyword>
<dbReference type="PROSITE" id="PS50126">
    <property type="entry name" value="S1"/>
    <property type="match status" value="4"/>
</dbReference>
<dbReference type="AlphaFoldDB" id="A0A653ICW1"/>
<dbReference type="InterPro" id="IPR012340">
    <property type="entry name" value="NA-bd_OB-fold"/>
</dbReference>
<evidence type="ECO:0000256" key="3">
    <source>
        <dbReference type="ARBA" id="ARBA00023274"/>
    </source>
</evidence>
<dbReference type="Pfam" id="PF00575">
    <property type="entry name" value="S1"/>
    <property type="match status" value="4"/>
</dbReference>
<dbReference type="RefSeq" id="WP_029330677.1">
    <property type="nucleotide sequence ID" value="NZ_LR732308.1"/>
</dbReference>
<dbReference type="PRINTS" id="PR00681">
    <property type="entry name" value="RIBOSOMALS1"/>
</dbReference>
<keyword evidence="3" id="KW-0687">Ribonucleoprotein</keyword>
<feature type="domain" description="S1 motif" evidence="6">
    <location>
        <begin position="16"/>
        <end position="83"/>
    </location>
</feature>
<dbReference type="SMART" id="SM00316">
    <property type="entry name" value="S1"/>
    <property type="match status" value="4"/>
</dbReference>
<feature type="domain" description="S1 motif" evidence="6">
    <location>
        <begin position="187"/>
        <end position="255"/>
    </location>
</feature>
<dbReference type="GO" id="GO:0006412">
    <property type="term" value="P:translation"/>
    <property type="evidence" value="ECO:0007669"/>
    <property type="project" value="TreeGrafter"/>
</dbReference>
<dbReference type="CDD" id="cd05687">
    <property type="entry name" value="S1_RPS1_repeat_ec1_hs1"/>
    <property type="match status" value="1"/>
</dbReference>
<dbReference type="GO" id="GO:0003729">
    <property type="term" value="F:mRNA binding"/>
    <property type="evidence" value="ECO:0007669"/>
    <property type="project" value="TreeGrafter"/>
</dbReference>
<evidence type="ECO:0000256" key="1">
    <source>
        <dbReference type="ARBA" id="ARBA00006767"/>
    </source>
</evidence>
<dbReference type="GO" id="GO:1990904">
    <property type="term" value="C:ribonucleoprotein complex"/>
    <property type="evidence" value="ECO:0007669"/>
    <property type="project" value="UniProtKB-KW"/>
</dbReference>
<comment type="similarity">
    <text evidence="1">Belongs to the bacterial ribosomal protein bS1 family.</text>
</comment>
<feature type="region of interest" description="Disordered" evidence="5">
    <location>
        <begin position="341"/>
        <end position="377"/>
    </location>
</feature>
<evidence type="ECO:0000256" key="2">
    <source>
        <dbReference type="ARBA" id="ARBA00022980"/>
    </source>
</evidence>
<name>A0A653ICW1_9BACL</name>
<dbReference type="GO" id="GO:0005737">
    <property type="term" value="C:cytoplasm"/>
    <property type="evidence" value="ECO:0007669"/>
    <property type="project" value="UniProtKB-ARBA"/>
</dbReference>
<gene>
    <name evidence="7" type="primary">rpfA</name>
    <name evidence="7" type="ORF">EXIGUO9Y_30177</name>
</gene>
<dbReference type="InterPro" id="IPR035104">
    <property type="entry name" value="Ribosomal_protein_S1-like"/>
</dbReference>
<evidence type="ECO:0000313" key="7">
    <source>
        <dbReference type="EMBL" id="VWX36982.1"/>
    </source>
</evidence>
<evidence type="ECO:0000259" key="6">
    <source>
        <dbReference type="PROSITE" id="PS50126"/>
    </source>
</evidence>
<dbReference type="CDD" id="cd05688">
    <property type="entry name" value="S1_RPS1_repeat_ec3"/>
    <property type="match status" value="1"/>
</dbReference>
<protein>
    <submittedName>
        <fullName evidence="7">RNA degradation presenting factor (Ribosomal protein S1 homolog)</fullName>
    </submittedName>
</protein>
<dbReference type="FunFam" id="2.40.50.140:FF:000051">
    <property type="entry name" value="RNA-binding transcriptional accessory protein"/>
    <property type="match status" value="1"/>
</dbReference>
<dbReference type="EMBL" id="CABWKQ010000023">
    <property type="protein sequence ID" value="VWX36982.1"/>
    <property type="molecule type" value="Genomic_DNA"/>
</dbReference>
<dbReference type="GO" id="GO:0005840">
    <property type="term" value="C:ribosome"/>
    <property type="evidence" value="ECO:0007669"/>
    <property type="project" value="UniProtKB-KW"/>
</dbReference>
<dbReference type="SUPFAM" id="SSF50249">
    <property type="entry name" value="Nucleic acid-binding proteins"/>
    <property type="match status" value="4"/>
</dbReference>
<dbReference type="PANTHER" id="PTHR10724:SF7">
    <property type="entry name" value="SMALL RIBOSOMAL SUBUNIT PROTEIN BS1C"/>
    <property type="match status" value="1"/>
</dbReference>
<feature type="domain" description="S1 motif" evidence="6">
    <location>
        <begin position="101"/>
        <end position="166"/>
    </location>
</feature>
<keyword evidence="8" id="KW-1185">Reference proteome</keyword>
<dbReference type="InterPro" id="IPR003029">
    <property type="entry name" value="S1_domain"/>
</dbReference>
<dbReference type="GO" id="GO:0003735">
    <property type="term" value="F:structural constituent of ribosome"/>
    <property type="evidence" value="ECO:0007669"/>
    <property type="project" value="TreeGrafter"/>
</dbReference>
<dbReference type="PANTHER" id="PTHR10724">
    <property type="entry name" value="30S RIBOSOMAL PROTEIN S1"/>
    <property type="match status" value="1"/>
</dbReference>
<dbReference type="NCBIfam" id="NF005208">
    <property type="entry name" value="PRK06676.1"/>
    <property type="match status" value="1"/>
</dbReference>
<dbReference type="InterPro" id="IPR050437">
    <property type="entry name" value="Ribos_protein_bS1-like"/>
</dbReference>
<dbReference type="Gene3D" id="2.40.50.140">
    <property type="entry name" value="Nucleic acid-binding proteins"/>
    <property type="match status" value="4"/>
</dbReference>
<accession>A0A653ICW1</accession>
<evidence type="ECO:0000256" key="5">
    <source>
        <dbReference type="SAM" id="MobiDB-lite"/>
    </source>
</evidence>
<comment type="function">
    <text evidence="4">Binds mRNA; thus facilitating recognition of the initiation point. It is needed to translate mRNA with a short Shine-Dalgarno (SD) purine-rich sequence.</text>
</comment>
<reference evidence="7 8" key="1">
    <citation type="submission" date="2019-10" db="EMBL/GenBank/DDBJ databases">
        <authorList>
            <person name="Karimi E."/>
        </authorList>
    </citation>
    <scope>NUCLEOTIDE SEQUENCE [LARGE SCALE GENOMIC DNA]</scope>
    <source>
        <strain evidence="7">Exiguobacterium sp. 9Y</strain>
    </source>
</reference>
<evidence type="ECO:0000256" key="4">
    <source>
        <dbReference type="ARBA" id="ARBA00025604"/>
    </source>
</evidence>
<proteinExistence type="inferred from homology"/>
<feature type="compositionally biased region" description="Basic and acidic residues" evidence="5">
    <location>
        <begin position="368"/>
        <end position="377"/>
    </location>
</feature>
<evidence type="ECO:0000313" key="8">
    <source>
        <dbReference type="Proteomes" id="UP000439752"/>
    </source>
</evidence>
<dbReference type="FunFam" id="2.40.50.140:FF:000103">
    <property type="entry name" value="protein RRP5 homolog"/>
    <property type="match status" value="1"/>
</dbReference>
<dbReference type="Proteomes" id="UP000439752">
    <property type="component" value="Unassembled WGS sequence"/>
</dbReference>
<organism evidence="7 8">
    <name type="scientific">Exiguobacterium oxidotolerans</name>
    <dbReference type="NCBI Taxonomy" id="223958"/>
    <lineage>
        <taxon>Bacteria</taxon>
        <taxon>Bacillati</taxon>
        <taxon>Bacillota</taxon>
        <taxon>Bacilli</taxon>
        <taxon>Bacillales</taxon>
        <taxon>Bacillales Family XII. Incertae Sedis</taxon>
        <taxon>Exiguobacterium</taxon>
    </lineage>
</organism>
<feature type="domain" description="S1 motif" evidence="6">
    <location>
        <begin position="272"/>
        <end position="341"/>
    </location>
</feature>
<dbReference type="CDD" id="cd04465">
    <property type="entry name" value="S1_RPS1_repeat_ec2_hs2"/>
    <property type="match status" value="1"/>
</dbReference>
<sequence length="377" mass="42251">MVEEMKDMPDFEIHRDQVVTGMVVKIEDKQALIDIGYKTEAILPISEVSSLHLDDIRGVLKVGDELQVKVKKITDEEVVVSKREIDALKAWEEVEAKYESAEIFEVVVKDIVKGGLVVDIGVRGFIPASLVERHYVEDFSDYIGRSIEVKVVELDQEKNRVILSHKAVVEGELNAKKKETLENLEVGQVLEGTVQRLTDFGAFVDIGGVDGLVHISEMAHHRVERPSDIVTEGQQVEVKVLGVDRDTEKVKLSIKETQPGPWQQMEGKIEAGDIVKGRVRRLVQFGAFVELAPQVEGLLHISQIANRHISSPSEVLEEGQEIEAKVLEVHLDEHKISLSTRVLEQEETDEDDYSQYTDQNEGFSVADLADKDSDAKE</sequence>